<evidence type="ECO:0000313" key="2">
    <source>
        <dbReference type="EMBL" id="XDI38291.1"/>
    </source>
</evidence>
<evidence type="ECO:0000259" key="1">
    <source>
        <dbReference type="Pfam" id="PF12671"/>
    </source>
</evidence>
<name>A0AB39BWH1_9BACI</name>
<reference evidence="2" key="1">
    <citation type="submission" date="2024-07" db="EMBL/GenBank/DDBJ databases">
        <title>Identification and characteristics of an arsenic-resistant bacterial isolate, which belongs to a novel species.</title>
        <authorList>
            <person name="Juszczyk A."/>
            <person name="Kowalczyk A."/>
            <person name="Was K."/>
            <person name="Kosowicz W."/>
            <person name="Budzyn A."/>
            <person name="Latowski D."/>
        </authorList>
    </citation>
    <scope>NUCLEOTIDE SEQUENCE</scope>
    <source>
        <strain evidence="2">As8PL</strain>
    </source>
</reference>
<dbReference type="RefSeq" id="WP_368505600.1">
    <property type="nucleotide sequence ID" value="NZ_CP162551.1"/>
</dbReference>
<dbReference type="EMBL" id="CP162551">
    <property type="protein sequence ID" value="XDI38291.1"/>
    <property type="molecule type" value="Genomic_DNA"/>
</dbReference>
<dbReference type="PANTHER" id="PTHR40032">
    <property type="entry name" value="EXPORTED PROTEIN-RELATED"/>
    <property type="match status" value="1"/>
</dbReference>
<organism evidence="2">
    <name type="scientific">Alkalihalophilus sp. As8PL</name>
    <dbReference type="NCBI Taxonomy" id="3237103"/>
    <lineage>
        <taxon>Bacteria</taxon>
        <taxon>Bacillati</taxon>
        <taxon>Bacillota</taxon>
        <taxon>Bacilli</taxon>
        <taxon>Bacillales</taxon>
        <taxon>Bacillaceae</taxon>
        <taxon>Alkalihalophilus</taxon>
    </lineage>
</organism>
<dbReference type="AlphaFoldDB" id="A0AB39BWH1"/>
<dbReference type="Pfam" id="PF12671">
    <property type="entry name" value="Amidase_6"/>
    <property type="match status" value="1"/>
</dbReference>
<proteinExistence type="predicted"/>
<dbReference type="PANTHER" id="PTHR40032:SF1">
    <property type="entry name" value="EXPORTED PROTEIN"/>
    <property type="match status" value="1"/>
</dbReference>
<gene>
    <name evidence="2" type="ORF">AB3N04_08200</name>
</gene>
<feature type="domain" description="Putative amidase" evidence="1">
    <location>
        <begin position="152"/>
        <end position="305"/>
    </location>
</feature>
<sequence>MEKRLVQPIHELIERKNERYVQLTHFNEERDQDQTSIIESDEDYGRWVRGHDSLKKRGGEIIRSKAAGTILRKQQIGDKEIVDYVVKYEQFIKIKKKIHSTEMVEERRAIFEKEVLKEDKERIVKKQTKEEKVESSPLTFLDTRELTGHRSNYNRLEAVKYAERWWNDYNPAYKKFKDNCTNYISQCLRAGGAPMTGGGNRASGWWLQKNNWSYSWSVAHSFRWYLSGAKTGLKGVERERARDLVVGDVICYDFNGDGRWQHTTIVVAKDGNGEPLVNAQTTNSRMRYWAYEDSTAWTPNIKYKFFHIVV</sequence>
<dbReference type="InterPro" id="IPR024301">
    <property type="entry name" value="Amidase_6"/>
</dbReference>
<protein>
    <submittedName>
        <fullName evidence="2">Amidase domain-containing protein</fullName>
    </submittedName>
</protein>
<accession>A0AB39BWH1</accession>